<feature type="DNA-binding region" description="H-T-H motif" evidence="4">
    <location>
        <begin position="36"/>
        <end position="55"/>
    </location>
</feature>
<accession>A0A7W7IIP0</accession>
<evidence type="ECO:0000256" key="2">
    <source>
        <dbReference type="ARBA" id="ARBA00023125"/>
    </source>
</evidence>
<comment type="caution">
    <text evidence="6">The sequence shown here is derived from an EMBL/GenBank/DDBJ whole genome shotgun (WGS) entry which is preliminary data.</text>
</comment>
<dbReference type="PANTHER" id="PTHR30055">
    <property type="entry name" value="HTH-TYPE TRANSCRIPTIONAL REGULATOR RUTR"/>
    <property type="match status" value="1"/>
</dbReference>
<dbReference type="GO" id="GO:0000976">
    <property type="term" value="F:transcription cis-regulatory region binding"/>
    <property type="evidence" value="ECO:0007669"/>
    <property type="project" value="TreeGrafter"/>
</dbReference>
<dbReference type="RefSeq" id="WP_229808223.1">
    <property type="nucleotide sequence ID" value="NZ_BAAAHD010000080.1"/>
</dbReference>
<dbReference type="AlphaFoldDB" id="A0A7W7IIP0"/>
<evidence type="ECO:0000259" key="5">
    <source>
        <dbReference type="PROSITE" id="PS50977"/>
    </source>
</evidence>
<evidence type="ECO:0000313" key="7">
    <source>
        <dbReference type="Proteomes" id="UP000549343"/>
    </source>
</evidence>
<dbReference type="GO" id="GO:0003700">
    <property type="term" value="F:DNA-binding transcription factor activity"/>
    <property type="evidence" value="ECO:0007669"/>
    <property type="project" value="TreeGrafter"/>
</dbReference>
<evidence type="ECO:0000256" key="4">
    <source>
        <dbReference type="PROSITE-ProRule" id="PRU00335"/>
    </source>
</evidence>
<reference evidence="6 7" key="1">
    <citation type="submission" date="2020-08" db="EMBL/GenBank/DDBJ databases">
        <title>Sequencing the genomes of 1000 actinobacteria strains.</title>
        <authorList>
            <person name="Klenk H.-P."/>
        </authorList>
    </citation>
    <scope>NUCLEOTIDE SEQUENCE [LARGE SCALE GENOMIC DNA]</scope>
    <source>
        <strain evidence="6 7">DSM 44772</strain>
    </source>
</reference>
<protein>
    <submittedName>
        <fullName evidence="6">AcrR family transcriptional regulator</fullName>
    </submittedName>
</protein>
<evidence type="ECO:0000256" key="3">
    <source>
        <dbReference type="ARBA" id="ARBA00023163"/>
    </source>
</evidence>
<dbReference type="Pfam" id="PF00440">
    <property type="entry name" value="TetR_N"/>
    <property type="match status" value="1"/>
</dbReference>
<dbReference type="InterPro" id="IPR001647">
    <property type="entry name" value="HTH_TetR"/>
</dbReference>
<dbReference type="Gene3D" id="1.10.357.10">
    <property type="entry name" value="Tetracycline Repressor, domain 2"/>
    <property type="match status" value="1"/>
</dbReference>
<keyword evidence="2 4" id="KW-0238">DNA-binding</keyword>
<dbReference type="InterPro" id="IPR036271">
    <property type="entry name" value="Tet_transcr_reg_TetR-rel_C_sf"/>
</dbReference>
<dbReference type="EMBL" id="JACHMV010000001">
    <property type="protein sequence ID" value="MBB4777691.1"/>
    <property type="molecule type" value="Genomic_DNA"/>
</dbReference>
<dbReference type="SUPFAM" id="SSF48498">
    <property type="entry name" value="Tetracyclin repressor-like, C-terminal domain"/>
    <property type="match status" value="1"/>
</dbReference>
<proteinExistence type="predicted"/>
<name>A0A7W7IIP0_9ACTN</name>
<keyword evidence="3" id="KW-0804">Transcription</keyword>
<dbReference type="PROSITE" id="PS50977">
    <property type="entry name" value="HTH_TETR_2"/>
    <property type="match status" value="1"/>
</dbReference>
<keyword evidence="1" id="KW-0805">Transcription regulation</keyword>
<dbReference type="InterPro" id="IPR050109">
    <property type="entry name" value="HTH-type_TetR-like_transc_reg"/>
</dbReference>
<evidence type="ECO:0000313" key="6">
    <source>
        <dbReference type="EMBL" id="MBB4777691.1"/>
    </source>
</evidence>
<feature type="domain" description="HTH tetR-type" evidence="5">
    <location>
        <begin position="13"/>
        <end position="73"/>
    </location>
</feature>
<dbReference type="Proteomes" id="UP000549343">
    <property type="component" value="Unassembled WGS sequence"/>
</dbReference>
<dbReference type="SUPFAM" id="SSF46689">
    <property type="entry name" value="Homeodomain-like"/>
    <property type="match status" value="1"/>
</dbReference>
<organism evidence="6 7">
    <name type="scientific">Actinomadura livida</name>
    <dbReference type="NCBI Taxonomy" id="79909"/>
    <lineage>
        <taxon>Bacteria</taxon>
        <taxon>Bacillati</taxon>
        <taxon>Actinomycetota</taxon>
        <taxon>Actinomycetes</taxon>
        <taxon>Streptosporangiales</taxon>
        <taxon>Thermomonosporaceae</taxon>
        <taxon>Actinomadura</taxon>
    </lineage>
</organism>
<dbReference type="PANTHER" id="PTHR30055:SF234">
    <property type="entry name" value="HTH-TYPE TRANSCRIPTIONAL REGULATOR BETI"/>
    <property type="match status" value="1"/>
</dbReference>
<dbReference type="InterPro" id="IPR009057">
    <property type="entry name" value="Homeodomain-like_sf"/>
</dbReference>
<sequence length="237" mass="25348">MAASAEAEAMKRDATRERIIKAAYGLLTEGGREALSTRAICAESGVQSPAIYRIFGDKQGLLDAVADHGFESYLASKTSLGETDDPVDDLRRGWDLHVEFGVGNPSLYSLIYGDARPGVETPAARRASAILAHSIRRIAETGRLRVSEERAALLVHSAGRGTTFTLISLPEDQRDPALSTLAREAAITAVTTDTGPTTPADPTHLAIALRAATPRLTTLTPAEQTLLTEWLTRIANT</sequence>
<dbReference type="PRINTS" id="PR00455">
    <property type="entry name" value="HTHTETR"/>
</dbReference>
<gene>
    <name evidence="6" type="ORF">F4557_006109</name>
</gene>
<evidence type="ECO:0000256" key="1">
    <source>
        <dbReference type="ARBA" id="ARBA00023015"/>
    </source>
</evidence>